<accession>A0A502CL04</accession>
<dbReference type="OrthoDB" id="7186766at2"/>
<dbReference type="Proteomes" id="UP000318413">
    <property type="component" value="Unassembled WGS sequence"/>
</dbReference>
<organism evidence="6 7">
    <name type="scientific">Sphingomonas oligophenolica</name>
    <dbReference type="NCBI Taxonomy" id="301154"/>
    <lineage>
        <taxon>Bacteria</taxon>
        <taxon>Pseudomonadati</taxon>
        <taxon>Pseudomonadota</taxon>
        <taxon>Alphaproteobacteria</taxon>
        <taxon>Sphingomonadales</taxon>
        <taxon>Sphingomonadaceae</taxon>
        <taxon>Sphingomonas</taxon>
    </lineage>
</organism>
<name>A0A502CL04_9SPHN</name>
<dbReference type="GO" id="GO:0016846">
    <property type="term" value="F:carbon-sulfur lyase activity"/>
    <property type="evidence" value="ECO:0007669"/>
    <property type="project" value="InterPro"/>
</dbReference>
<dbReference type="EMBL" id="RCZK01000003">
    <property type="protein sequence ID" value="TPG13598.1"/>
    <property type="molecule type" value="Genomic_DNA"/>
</dbReference>
<evidence type="ECO:0000256" key="3">
    <source>
        <dbReference type="ARBA" id="ARBA00022833"/>
    </source>
</evidence>
<reference evidence="6 7" key="1">
    <citation type="journal article" date="2019" name="Environ. Microbiol.">
        <title>Species interactions and distinct microbial communities in high Arctic permafrost affected cryosols are associated with the CH4 and CO2 gas fluxes.</title>
        <authorList>
            <person name="Altshuler I."/>
            <person name="Hamel J."/>
            <person name="Turney S."/>
            <person name="Magnuson E."/>
            <person name="Levesque R."/>
            <person name="Greer C."/>
            <person name="Whyte L.G."/>
        </authorList>
    </citation>
    <scope>NUCLEOTIDE SEQUENCE [LARGE SCALE GENOMIC DNA]</scope>
    <source>
        <strain evidence="6 7">S5.1</strain>
    </source>
</reference>
<dbReference type="PROSITE" id="PS51891">
    <property type="entry name" value="CENP_V_GFA"/>
    <property type="match status" value="1"/>
</dbReference>
<keyword evidence="3" id="KW-0862">Zinc</keyword>
<dbReference type="Pfam" id="PF04828">
    <property type="entry name" value="GFA"/>
    <property type="match status" value="1"/>
</dbReference>
<keyword evidence="7" id="KW-1185">Reference proteome</keyword>
<evidence type="ECO:0000256" key="4">
    <source>
        <dbReference type="ARBA" id="ARBA00023239"/>
    </source>
</evidence>
<gene>
    <name evidence="6" type="ORF">EAH84_05280</name>
</gene>
<protein>
    <submittedName>
        <fullName evidence="6">GFA family protein</fullName>
    </submittedName>
</protein>
<sequence length="133" mass="14468">MIRGSCLCGAVAIEIAGTPRSLSYCHCSRCRKAEGVFAAVLIGAVDDLRIVRGEDHIRRLEPQEPWTHRRAFCGTCGSALGELYAGATYVVAASLLDDDPGMRPTAHLNVASKPDWYEIADDLKKFEGNYIPA</sequence>
<dbReference type="PANTHER" id="PTHR33337">
    <property type="entry name" value="GFA DOMAIN-CONTAINING PROTEIN"/>
    <property type="match status" value="1"/>
</dbReference>
<comment type="caution">
    <text evidence="6">The sequence shown here is derived from an EMBL/GenBank/DDBJ whole genome shotgun (WGS) entry which is preliminary data.</text>
</comment>
<dbReference type="InterPro" id="IPR006913">
    <property type="entry name" value="CENP-V/GFA"/>
</dbReference>
<proteinExistence type="inferred from homology"/>
<keyword evidence="4" id="KW-0456">Lyase</keyword>
<dbReference type="SUPFAM" id="SSF51316">
    <property type="entry name" value="Mss4-like"/>
    <property type="match status" value="1"/>
</dbReference>
<feature type="domain" description="CENP-V/GFA" evidence="5">
    <location>
        <begin position="2"/>
        <end position="118"/>
    </location>
</feature>
<dbReference type="GO" id="GO:0046872">
    <property type="term" value="F:metal ion binding"/>
    <property type="evidence" value="ECO:0007669"/>
    <property type="project" value="UniProtKB-KW"/>
</dbReference>
<evidence type="ECO:0000256" key="1">
    <source>
        <dbReference type="ARBA" id="ARBA00005495"/>
    </source>
</evidence>
<dbReference type="AlphaFoldDB" id="A0A502CL04"/>
<comment type="similarity">
    <text evidence="1">Belongs to the Gfa family.</text>
</comment>
<dbReference type="RefSeq" id="WP_140868831.1">
    <property type="nucleotide sequence ID" value="NZ_RCZK01000003.1"/>
</dbReference>
<dbReference type="Gene3D" id="3.90.1590.10">
    <property type="entry name" value="glutathione-dependent formaldehyde- activating enzyme (gfa)"/>
    <property type="match status" value="1"/>
</dbReference>
<evidence type="ECO:0000313" key="7">
    <source>
        <dbReference type="Proteomes" id="UP000318413"/>
    </source>
</evidence>
<keyword evidence="2" id="KW-0479">Metal-binding</keyword>
<dbReference type="InterPro" id="IPR011057">
    <property type="entry name" value="Mss4-like_sf"/>
</dbReference>
<dbReference type="PANTHER" id="PTHR33337:SF40">
    <property type="entry name" value="CENP-V_GFA DOMAIN-CONTAINING PROTEIN-RELATED"/>
    <property type="match status" value="1"/>
</dbReference>
<evidence type="ECO:0000259" key="5">
    <source>
        <dbReference type="PROSITE" id="PS51891"/>
    </source>
</evidence>
<evidence type="ECO:0000256" key="2">
    <source>
        <dbReference type="ARBA" id="ARBA00022723"/>
    </source>
</evidence>
<evidence type="ECO:0000313" key="6">
    <source>
        <dbReference type="EMBL" id="TPG13598.1"/>
    </source>
</evidence>